<dbReference type="Proteomes" id="UP000466794">
    <property type="component" value="Unassembled WGS sequence"/>
</dbReference>
<accession>A0A7K1V449</accession>
<evidence type="ECO:0000313" key="4">
    <source>
        <dbReference type="Proteomes" id="UP000466794"/>
    </source>
</evidence>
<name>A0A7K1V449_9NOCA</name>
<gene>
    <name evidence="3" type="ORF">GPX89_29600</name>
</gene>
<dbReference type="GO" id="GO:0009239">
    <property type="term" value="P:enterobactin biosynthetic process"/>
    <property type="evidence" value="ECO:0007669"/>
    <property type="project" value="TreeGrafter"/>
</dbReference>
<dbReference type="Gene3D" id="3.30.559.30">
    <property type="entry name" value="Nonribosomal peptide synthetase, condensation domain"/>
    <property type="match status" value="1"/>
</dbReference>
<dbReference type="InterPro" id="IPR023213">
    <property type="entry name" value="CAT-like_dom_sf"/>
</dbReference>
<dbReference type="AlphaFoldDB" id="A0A7K1V449"/>
<dbReference type="PANTHER" id="PTHR45527:SF1">
    <property type="entry name" value="FATTY ACID SYNTHASE"/>
    <property type="match status" value="1"/>
</dbReference>
<dbReference type="GO" id="GO:0031177">
    <property type="term" value="F:phosphopantetheine binding"/>
    <property type="evidence" value="ECO:0007669"/>
    <property type="project" value="TreeGrafter"/>
</dbReference>
<dbReference type="RefSeq" id="WP_157390976.1">
    <property type="nucleotide sequence ID" value="NZ_WRPP01000006.1"/>
</dbReference>
<dbReference type="Gene3D" id="3.30.559.10">
    <property type="entry name" value="Chloramphenicol acetyltransferase-like domain"/>
    <property type="match status" value="1"/>
</dbReference>
<evidence type="ECO:0000259" key="2">
    <source>
        <dbReference type="Pfam" id="PF00668"/>
    </source>
</evidence>
<keyword evidence="4" id="KW-1185">Reference proteome</keyword>
<evidence type="ECO:0000313" key="3">
    <source>
        <dbReference type="EMBL" id="MVU81386.1"/>
    </source>
</evidence>
<reference evidence="3 4" key="1">
    <citation type="submission" date="2019-12" db="EMBL/GenBank/DDBJ databases">
        <title>Nocardia sp. nov. ET3-3 isolated from soil.</title>
        <authorList>
            <person name="Kanchanasin P."/>
            <person name="Tanasupawat S."/>
            <person name="Yuki M."/>
            <person name="Kudo T."/>
        </authorList>
    </citation>
    <scope>NUCLEOTIDE SEQUENCE [LARGE SCALE GENOMIC DNA]</scope>
    <source>
        <strain evidence="3 4">ET3-3</strain>
    </source>
</reference>
<dbReference type="GO" id="GO:0043041">
    <property type="term" value="P:amino acid activation for nonribosomal peptide biosynthetic process"/>
    <property type="evidence" value="ECO:0007669"/>
    <property type="project" value="TreeGrafter"/>
</dbReference>
<dbReference type="GO" id="GO:0005829">
    <property type="term" value="C:cytosol"/>
    <property type="evidence" value="ECO:0007669"/>
    <property type="project" value="TreeGrafter"/>
</dbReference>
<dbReference type="GO" id="GO:0009366">
    <property type="term" value="C:enterobactin synthetase complex"/>
    <property type="evidence" value="ECO:0007669"/>
    <property type="project" value="TreeGrafter"/>
</dbReference>
<proteinExistence type="predicted"/>
<dbReference type="EMBL" id="WRPP01000006">
    <property type="protein sequence ID" value="MVU81386.1"/>
    <property type="molecule type" value="Genomic_DNA"/>
</dbReference>
<dbReference type="InterPro" id="IPR001242">
    <property type="entry name" value="Condensation_dom"/>
</dbReference>
<dbReference type="SUPFAM" id="SSF52777">
    <property type="entry name" value="CoA-dependent acyltransferases"/>
    <property type="match status" value="2"/>
</dbReference>
<dbReference type="PANTHER" id="PTHR45527">
    <property type="entry name" value="NONRIBOSOMAL PEPTIDE SYNTHETASE"/>
    <property type="match status" value="1"/>
</dbReference>
<feature type="domain" description="Condensation" evidence="2">
    <location>
        <begin position="42"/>
        <end position="471"/>
    </location>
</feature>
<dbReference type="GO" id="GO:0008610">
    <property type="term" value="P:lipid biosynthetic process"/>
    <property type="evidence" value="ECO:0007669"/>
    <property type="project" value="UniProtKB-ARBA"/>
</dbReference>
<dbReference type="GO" id="GO:0047527">
    <property type="term" value="F:2,3-dihydroxybenzoate-serine ligase activity"/>
    <property type="evidence" value="ECO:0007669"/>
    <property type="project" value="TreeGrafter"/>
</dbReference>
<feature type="compositionally biased region" description="Basic residues" evidence="1">
    <location>
        <begin position="486"/>
        <end position="497"/>
    </location>
</feature>
<protein>
    <submittedName>
        <fullName evidence="3">Non-ribosomal peptide synthetase</fullName>
    </submittedName>
</protein>
<dbReference type="Pfam" id="PF00668">
    <property type="entry name" value="Condensation"/>
    <property type="match status" value="1"/>
</dbReference>
<comment type="caution">
    <text evidence="3">The sequence shown here is derived from an EMBL/GenBank/DDBJ whole genome shotgun (WGS) entry which is preliminary data.</text>
</comment>
<organism evidence="3 4">
    <name type="scientific">Nocardia terrae</name>
    <dbReference type="NCBI Taxonomy" id="2675851"/>
    <lineage>
        <taxon>Bacteria</taxon>
        <taxon>Bacillati</taxon>
        <taxon>Actinomycetota</taxon>
        <taxon>Actinomycetes</taxon>
        <taxon>Mycobacteriales</taxon>
        <taxon>Nocardiaceae</taxon>
        <taxon>Nocardia</taxon>
    </lineage>
</organism>
<feature type="region of interest" description="Disordered" evidence="1">
    <location>
        <begin position="478"/>
        <end position="497"/>
    </location>
</feature>
<evidence type="ECO:0000256" key="1">
    <source>
        <dbReference type="SAM" id="MobiDB-lite"/>
    </source>
</evidence>
<sequence length="497" mass="54852">MVGPIAVWTRPLERRKPAEVAEFLRVVDEPAPLRRMPRSPRIPLAPAQERMWQAAAAGQSADWNVARAFRIRGEAVSIAALTAAIEDVVRRHAPLRTCYPATADGPVQVVMDAEFARVEMDVVDTFPGQLTEQFAEFAARAFDLGSELPIRARIYRLGSRDVVLALVIHHISLDGQSIPPLLRDLVTAYLARGAGRAPEFPPLPVDYIDYTLWKHEYLGADDDPYGRANTQLRYWANHLVGRPTPLEFPYDRPRSAQPDATGDIIQLRLDAAIHQALLARGRQSGVSLFMLLQTAFALSVANFAKSQDVTVATAVSGRDDPLLADLVGNLADDVLLRIRLDRATDMNDLIDQVKRVALAAFAHPDTSNPRLRRCLPEDPAHPLFQATLILQRADAAPAAPAPSGISITEFPSGVIRAKHDLEFGLTENYDHTGAPTGITGPFLYPTARFDRATATRFVGTFTAMTELLASGYSGSIAPLLRPEPRRTRRTRRPRRLR</sequence>